<evidence type="ECO:0000313" key="1">
    <source>
        <dbReference type="EMBL" id="KAK0474558.1"/>
    </source>
</evidence>
<accession>A0AA39NZ39</accession>
<keyword evidence="2" id="KW-1185">Reference proteome</keyword>
<dbReference type="EMBL" id="JAUEPR010000026">
    <property type="protein sequence ID" value="KAK0474558.1"/>
    <property type="molecule type" value="Genomic_DNA"/>
</dbReference>
<dbReference type="InterPro" id="IPR007541">
    <property type="entry name" value="Uncharacterised_BSP"/>
</dbReference>
<dbReference type="AlphaFoldDB" id="A0AA39NZ39"/>
<reference evidence="1" key="1">
    <citation type="submission" date="2023-06" db="EMBL/GenBank/DDBJ databases">
        <authorList>
            <consortium name="Lawrence Berkeley National Laboratory"/>
            <person name="Ahrendt S."/>
            <person name="Sahu N."/>
            <person name="Indic B."/>
            <person name="Wong-Bajracharya J."/>
            <person name="Merenyi Z."/>
            <person name="Ke H.-M."/>
            <person name="Monk M."/>
            <person name="Kocsube S."/>
            <person name="Drula E."/>
            <person name="Lipzen A."/>
            <person name="Balint B."/>
            <person name="Henrissat B."/>
            <person name="Andreopoulos B."/>
            <person name="Martin F.M."/>
            <person name="Harder C.B."/>
            <person name="Rigling D."/>
            <person name="Ford K.L."/>
            <person name="Foster G.D."/>
            <person name="Pangilinan J."/>
            <person name="Papanicolaou A."/>
            <person name="Barry K."/>
            <person name="LaButti K."/>
            <person name="Viragh M."/>
            <person name="Koriabine M."/>
            <person name="Yan M."/>
            <person name="Riley R."/>
            <person name="Champramary S."/>
            <person name="Plett K.L."/>
            <person name="Tsai I.J."/>
            <person name="Slot J."/>
            <person name="Sipos G."/>
            <person name="Plett J."/>
            <person name="Nagy L.G."/>
            <person name="Grigoriev I.V."/>
        </authorList>
    </citation>
    <scope>NUCLEOTIDE SEQUENCE</scope>
    <source>
        <strain evidence="1">ICMP 16352</strain>
    </source>
</reference>
<sequence length="163" mass="18906">MSTTQGAWWRASQVSQLASLLHWLKDVDFVRLYADLAPPHWSPHSVPDKWDAGYQHTACFLDWLETRYEEGTGWELKVLIKEQPECPPPRSTDCPHQEGVFIIPSSQPNLWACAWGITLCKSNRDIASHNEHNSPESFWQLPSDVEYIWWSRAMGSENNKREQ</sequence>
<protein>
    <submittedName>
        <fullName evidence="1">Uncharacterized protein</fullName>
    </submittedName>
</protein>
<comment type="caution">
    <text evidence="1">The sequence shown here is derived from an EMBL/GenBank/DDBJ whole genome shotgun (WGS) entry which is preliminary data.</text>
</comment>
<dbReference type="Proteomes" id="UP001175227">
    <property type="component" value="Unassembled WGS sequence"/>
</dbReference>
<proteinExistence type="predicted"/>
<gene>
    <name evidence="1" type="ORF">IW261DRAFT_1422849</name>
</gene>
<name>A0AA39NZ39_9AGAR</name>
<organism evidence="1 2">
    <name type="scientific">Armillaria novae-zelandiae</name>
    <dbReference type="NCBI Taxonomy" id="153914"/>
    <lineage>
        <taxon>Eukaryota</taxon>
        <taxon>Fungi</taxon>
        <taxon>Dikarya</taxon>
        <taxon>Basidiomycota</taxon>
        <taxon>Agaricomycotina</taxon>
        <taxon>Agaricomycetes</taxon>
        <taxon>Agaricomycetidae</taxon>
        <taxon>Agaricales</taxon>
        <taxon>Marasmiineae</taxon>
        <taxon>Physalacriaceae</taxon>
        <taxon>Armillaria</taxon>
    </lineage>
</organism>
<evidence type="ECO:0000313" key="2">
    <source>
        <dbReference type="Proteomes" id="UP001175227"/>
    </source>
</evidence>
<dbReference type="Pfam" id="PF04450">
    <property type="entry name" value="BSP"/>
    <property type="match status" value="1"/>
</dbReference>